<evidence type="ECO:0000256" key="4">
    <source>
        <dbReference type="RuleBase" id="RU000406"/>
    </source>
</evidence>
<feature type="domain" description="Insulin-like" evidence="6">
    <location>
        <begin position="29"/>
        <end position="114"/>
    </location>
</feature>
<evidence type="ECO:0000256" key="5">
    <source>
        <dbReference type="SAM" id="SignalP"/>
    </source>
</evidence>
<dbReference type="KEGG" id="apln:108732320"/>
<dbReference type="InterPro" id="IPR016179">
    <property type="entry name" value="Insulin-like"/>
</dbReference>
<dbReference type="Gene3D" id="1.10.100.10">
    <property type="entry name" value="Insulin-like"/>
    <property type="match status" value="1"/>
</dbReference>
<dbReference type="InterPro" id="IPR022352">
    <property type="entry name" value="Ins/IGF/rlx"/>
</dbReference>
<gene>
    <name evidence="8" type="primary">LOC108732320</name>
</gene>
<protein>
    <submittedName>
        <fullName evidence="8">Bombyxin-related peptide A-like</fullName>
    </submittedName>
</protein>
<dbReference type="Pfam" id="PF00049">
    <property type="entry name" value="Insulin"/>
    <property type="match status" value="1"/>
</dbReference>
<dbReference type="GO" id="GO:0005576">
    <property type="term" value="C:extracellular region"/>
    <property type="evidence" value="ECO:0007669"/>
    <property type="project" value="UniProtKB-SubCell"/>
</dbReference>
<comment type="subcellular location">
    <subcellularLocation>
        <location evidence="4">Secreted</location>
    </subcellularLocation>
</comment>
<dbReference type="GeneID" id="108732320"/>
<feature type="signal peptide" evidence="5">
    <location>
        <begin position="1"/>
        <end position="22"/>
    </location>
</feature>
<evidence type="ECO:0000259" key="6">
    <source>
        <dbReference type="SMART" id="SM00078"/>
    </source>
</evidence>
<evidence type="ECO:0000313" key="7">
    <source>
        <dbReference type="Proteomes" id="UP000192223"/>
    </source>
</evidence>
<dbReference type="AlphaFoldDB" id="A0A1W4WEK4"/>
<evidence type="ECO:0000256" key="3">
    <source>
        <dbReference type="ARBA" id="ARBA00022729"/>
    </source>
</evidence>
<dbReference type="InterPro" id="IPR036438">
    <property type="entry name" value="Insulin-like_sf"/>
</dbReference>
<dbReference type="Proteomes" id="UP000192223">
    <property type="component" value="Unplaced"/>
</dbReference>
<dbReference type="GO" id="GO:0005179">
    <property type="term" value="F:hormone activity"/>
    <property type="evidence" value="ECO:0007669"/>
    <property type="project" value="InterPro"/>
</dbReference>
<reference evidence="8" key="1">
    <citation type="submission" date="2025-08" db="UniProtKB">
        <authorList>
            <consortium name="RefSeq"/>
        </authorList>
    </citation>
    <scope>IDENTIFICATION</scope>
    <source>
        <tissue evidence="8">Entire body</tissue>
    </source>
</reference>
<dbReference type="InParanoid" id="A0A1W4WEK4"/>
<evidence type="ECO:0000256" key="1">
    <source>
        <dbReference type="ARBA" id="ARBA00009034"/>
    </source>
</evidence>
<evidence type="ECO:0000256" key="2">
    <source>
        <dbReference type="ARBA" id="ARBA00022685"/>
    </source>
</evidence>
<accession>A0A1W4WEK4</accession>
<proteinExistence type="inferred from homology"/>
<dbReference type="InterPro" id="IPR022353">
    <property type="entry name" value="Insulin_CS"/>
</dbReference>
<organism evidence="7 8">
    <name type="scientific">Agrilus planipennis</name>
    <name type="common">Emerald ash borer</name>
    <name type="synonym">Agrilus marcopoli</name>
    <dbReference type="NCBI Taxonomy" id="224129"/>
    <lineage>
        <taxon>Eukaryota</taxon>
        <taxon>Metazoa</taxon>
        <taxon>Ecdysozoa</taxon>
        <taxon>Arthropoda</taxon>
        <taxon>Hexapoda</taxon>
        <taxon>Insecta</taxon>
        <taxon>Pterygota</taxon>
        <taxon>Neoptera</taxon>
        <taxon>Endopterygota</taxon>
        <taxon>Coleoptera</taxon>
        <taxon>Polyphaga</taxon>
        <taxon>Elateriformia</taxon>
        <taxon>Buprestoidea</taxon>
        <taxon>Buprestidae</taxon>
        <taxon>Agrilinae</taxon>
        <taxon>Agrilus</taxon>
    </lineage>
</organism>
<keyword evidence="4" id="KW-0964">Secreted</keyword>
<keyword evidence="3 5" id="KW-0732">Signal</keyword>
<name>A0A1W4WEK4_AGRPL</name>
<dbReference type="RefSeq" id="XP_018318548.1">
    <property type="nucleotide sequence ID" value="XM_018463046.1"/>
</dbReference>
<sequence length="121" mass="14275">MKHLLISCWFCVLATILASSYGQVQPYAERYCGAKFANTLFALCTQKIIKKIPMDYRDNYPDYSLNENNELPAYFSYPKRTMEYRMPIELRKRAKATRECCVNACTMKQLQEYCVSYLVYK</sequence>
<keyword evidence="7" id="KW-1185">Reference proteome</keyword>
<dbReference type="SUPFAM" id="SSF56994">
    <property type="entry name" value="Insulin-like"/>
    <property type="match status" value="1"/>
</dbReference>
<keyword evidence="2" id="KW-0165">Cleavage on pair of basic residues</keyword>
<evidence type="ECO:0000313" key="8">
    <source>
        <dbReference type="RefSeq" id="XP_018318548.1"/>
    </source>
</evidence>
<comment type="similarity">
    <text evidence="1 4">Belongs to the insulin family.</text>
</comment>
<dbReference type="PRINTS" id="PR00276">
    <property type="entry name" value="INSULINFAMLY"/>
</dbReference>
<dbReference type="PROSITE" id="PS00262">
    <property type="entry name" value="INSULIN"/>
    <property type="match status" value="1"/>
</dbReference>
<dbReference type="SMART" id="SM00078">
    <property type="entry name" value="IlGF"/>
    <property type="match status" value="1"/>
</dbReference>
<feature type="chain" id="PRO_5010701642" evidence="5">
    <location>
        <begin position="23"/>
        <end position="121"/>
    </location>
</feature>